<organism evidence="2 3">
    <name type="scientific">Vulcanisaeta souniana JCM 11219</name>
    <dbReference type="NCBI Taxonomy" id="1293586"/>
    <lineage>
        <taxon>Archaea</taxon>
        <taxon>Thermoproteota</taxon>
        <taxon>Thermoprotei</taxon>
        <taxon>Thermoproteales</taxon>
        <taxon>Thermoproteaceae</taxon>
        <taxon>Vulcanisaeta</taxon>
    </lineage>
</organism>
<gene>
    <name evidence="2" type="ORF">Vsou_00940</name>
</gene>
<evidence type="ECO:0000313" key="3">
    <source>
        <dbReference type="Proteomes" id="UP001060771"/>
    </source>
</evidence>
<protein>
    <submittedName>
        <fullName evidence="2">Uncharacterized protein</fullName>
    </submittedName>
</protein>
<keyword evidence="1" id="KW-0812">Transmembrane</keyword>
<keyword evidence="1" id="KW-1133">Transmembrane helix</keyword>
<sequence length="60" mass="6628">MTTHKGTLLDMPYHNILRLPASLLHLAPGVFAPEVEGEALQLGWLLVPCFGILMLAFRTL</sequence>
<reference evidence="3" key="1">
    <citation type="submission" date="2022-09" db="EMBL/GenBank/DDBJ databases">
        <title>Complete genome sequence of Vulcanisaeta souniana.</title>
        <authorList>
            <person name="Kato S."/>
            <person name="Itoh T."/>
            <person name="Ohkuma M."/>
        </authorList>
    </citation>
    <scope>NUCLEOTIDE SEQUENCE [LARGE SCALE GENOMIC DNA]</scope>
    <source>
        <strain evidence="3">JCM 11219</strain>
    </source>
</reference>
<evidence type="ECO:0000313" key="2">
    <source>
        <dbReference type="EMBL" id="BDR91001.1"/>
    </source>
</evidence>
<keyword evidence="1" id="KW-0472">Membrane</keyword>
<name>A0ABM8BJ71_9CREN</name>
<proteinExistence type="predicted"/>
<accession>A0ABM8BJ71</accession>
<dbReference type="EMBL" id="AP026830">
    <property type="protein sequence ID" value="BDR91001.1"/>
    <property type="molecule type" value="Genomic_DNA"/>
</dbReference>
<evidence type="ECO:0000256" key="1">
    <source>
        <dbReference type="SAM" id="Phobius"/>
    </source>
</evidence>
<keyword evidence="3" id="KW-1185">Reference proteome</keyword>
<dbReference type="Proteomes" id="UP001060771">
    <property type="component" value="Chromosome"/>
</dbReference>
<feature type="transmembrane region" description="Helical" evidence="1">
    <location>
        <begin position="39"/>
        <end position="57"/>
    </location>
</feature>